<proteinExistence type="predicted"/>
<dbReference type="EMBL" id="BMFO01000002">
    <property type="protein sequence ID" value="GGF89213.1"/>
    <property type="molecule type" value="Genomic_DNA"/>
</dbReference>
<reference evidence="2" key="1">
    <citation type="journal article" date="2014" name="Int. J. Syst. Evol. Microbiol.">
        <title>Complete genome sequence of Corynebacterium casei LMG S-19264T (=DSM 44701T), isolated from a smear-ripened cheese.</title>
        <authorList>
            <consortium name="US DOE Joint Genome Institute (JGI-PGF)"/>
            <person name="Walter F."/>
            <person name="Albersmeier A."/>
            <person name="Kalinowski J."/>
            <person name="Ruckert C."/>
        </authorList>
    </citation>
    <scope>NUCLEOTIDE SEQUENCE</scope>
    <source>
        <strain evidence="2">CGMCC 1.12726</strain>
    </source>
</reference>
<gene>
    <name evidence="2" type="ORF">GCM10010960_08850</name>
</gene>
<feature type="signal peptide" evidence="1">
    <location>
        <begin position="1"/>
        <end position="19"/>
    </location>
</feature>
<protein>
    <submittedName>
        <fullName evidence="2">Uncharacterized protein</fullName>
    </submittedName>
</protein>
<accession>A0A917FM63</accession>
<feature type="chain" id="PRO_5037273483" evidence="1">
    <location>
        <begin position="20"/>
        <end position="99"/>
    </location>
</feature>
<dbReference type="AlphaFoldDB" id="A0A917FM63"/>
<organism evidence="2 3">
    <name type="scientific">Arenimonas maotaiensis</name>
    <dbReference type="NCBI Taxonomy" id="1446479"/>
    <lineage>
        <taxon>Bacteria</taxon>
        <taxon>Pseudomonadati</taxon>
        <taxon>Pseudomonadota</taxon>
        <taxon>Gammaproteobacteria</taxon>
        <taxon>Lysobacterales</taxon>
        <taxon>Lysobacteraceae</taxon>
        <taxon>Arenimonas</taxon>
    </lineage>
</organism>
<keyword evidence="1" id="KW-0732">Signal</keyword>
<dbReference type="Proteomes" id="UP000632858">
    <property type="component" value="Unassembled WGS sequence"/>
</dbReference>
<reference evidence="2" key="2">
    <citation type="submission" date="2020-09" db="EMBL/GenBank/DDBJ databases">
        <authorList>
            <person name="Sun Q."/>
            <person name="Zhou Y."/>
        </authorList>
    </citation>
    <scope>NUCLEOTIDE SEQUENCE</scope>
    <source>
        <strain evidence="2">CGMCC 1.12726</strain>
    </source>
</reference>
<sequence>MLKTALTAGLLLATLPASAALPPQYQNRRDLEVMLEFIQTHPRVEAGLNAIDLDTYTVRFGRDCIARFVRETSPKPTGWVGPADPLAFDSATCPVDYDE</sequence>
<evidence type="ECO:0000313" key="2">
    <source>
        <dbReference type="EMBL" id="GGF89213.1"/>
    </source>
</evidence>
<name>A0A917FM63_9GAMM</name>
<evidence type="ECO:0000313" key="3">
    <source>
        <dbReference type="Proteomes" id="UP000632858"/>
    </source>
</evidence>
<keyword evidence="3" id="KW-1185">Reference proteome</keyword>
<comment type="caution">
    <text evidence="2">The sequence shown here is derived from an EMBL/GenBank/DDBJ whole genome shotgun (WGS) entry which is preliminary data.</text>
</comment>
<evidence type="ECO:0000256" key="1">
    <source>
        <dbReference type="SAM" id="SignalP"/>
    </source>
</evidence>
<dbReference type="RefSeq" id="WP_188448222.1">
    <property type="nucleotide sequence ID" value="NZ_BMFO01000002.1"/>
</dbReference>